<reference evidence="2 3" key="1">
    <citation type="journal article" date="2020" name="Mol. Biol. Evol.">
        <title>Distinct Expression and Methylation Patterns for Genes with Different Fates following a Single Whole-Genome Duplication in Flowering Plants.</title>
        <authorList>
            <person name="Shi T."/>
            <person name="Rahmani R.S."/>
            <person name="Gugger P.F."/>
            <person name="Wang M."/>
            <person name="Li H."/>
            <person name="Zhang Y."/>
            <person name="Li Z."/>
            <person name="Wang Q."/>
            <person name="Van de Peer Y."/>
            <person name="Marchal K."/>
            <person name="Chen J."/>
        </authorList>
    </citation>
    <scope>NUCLEOTIDE SEQUENCE [LARGE SCALE GENOMIC DNA]</scope>
    <source>
        <tissue evidence="2">Leaf</tissue>
    </source>
</reference>
<protein>
    <recommendedName>
        <fullName evidence="1">Disease resistance protein At4g27190-like leucine-rich repeats domain-containing protein</fullName>
    </recommendedName>
</protein>
<keyword evidence="3" id="KW-1185">Reference proteome</keyword>
<dbReference type="InterPro" id="IPR050905">
    <property type="entry name" value="Plant_NBS-LRR"/>
</dbReference>
<gene>
    <name evidence="2" type="ORF">HUJ06_001971</name>
</gene>
<proteinExistence type="predicted"/>
<dbReference type="SUPFAM" id="SSF52047">
    <property type="entry name" value="RNI-like"/>
    <property type="match status" value="1"/>
</dbReference>
<dbReference type="Gene3D" id="3.80.10.10">
    <property type="entry name" value="Ribonuclease Inhibitor"/>
    <property type="match status" value="2"/>
</dbReference>
<organism evidence="2 3">
    <name type="scientific">Nelumbo nucifera</name>
    <name type="common">Sacred lotus</name>
    <dbReference type="NCBI Taxonomy" id="4432"/>
    <lineage>
        <taxon>Eukaryota</taxon>
        <taxon>Viridiplantae</taxon>
        <taxon>Streptophyta</taxon>
        <taxon>Embryophyta</taxon>
        <taxon>Tracheophyta</taxon>
        <taxon>Spermatophyta</taxon>
        <taxon>Magnoliopsida</taxon>
        <taxon>Proteales</taxon>
        <taxon>Nelumbonaceae</taxon>
        <taxon>Nelumbo</taxon>
    </lineage>
</organism>
<accession>A0A822ZJE2</accession>
<feature type="domain" description="Disease resistance protein At4g27190-like leucine-rich repeats" evidence="1">
    <location>
        <begin position="15"/>
        <end position="101"/>
    </location>
</feature>
<name>A0A822ZJE2_NELNU</name>
<dbReference type="Pfam" id="PF23247">
    <property type="entry name" value="LRR_RPS2"/>
    <property type="match status" value="2"/>
</dbReference>
<comment type="caution">
    <text evidence="2">The sequence shown here is derived from an EMBL/GenBank/DDBJ whole genome shotgun (WGS) entry which is preliminary data.</text>
</comment>
<dbReference type="Proteomes" id="UP000607653">
    <property type="component" value="Unassembled WGS sequence"/>
</dbReference>
<dbReference type="EMBL" id="DUZY01000006">
    <property type="protein sequence ID" value="DAD43741.1"/>
    <property type="molecule type" value="Genomic_DNA"/>
</dbReference>
<sequence length="493" mass="55727">MEWLPLTSREFCAPNLESLCVYDCSILEEIFHFEGILFDDHYQGQAATPIVLSYDLVEVKLRSPPKLTSIWSGSPQLLGNFPTLYIIALDGCQSLRTIFSCPSLKRISSYQGVPNLERLSVYDCRSLEEIFHFEGILSDDHYRGQAATPIVLSYDLVELPMFEKHLFMPKFKMLFLISSYDLVEVKLRSLSELTSIWSGSSQLLRNFSALNTLAPDGCQSLRSIFSCPSLKCLSSYQGAPNLETLYLNDCSSLEEIFHFVRILSDDHHQGQAADPIVLSYGLLNYLELTSLPKLTSIWSGSPQLLVNLPALNTLHLNGCQRLRSIFSVAMIPSLAQLECLPIRDCQKLEEIIAKGKEDEADLCTTHHDPPQLHLQLVGLKELLIRSFPIIKCLGLGAPKLETLVKEGCPLLEEIVDKEEGKDVILFPNVRFLTVSYWPRLLRTPFGFATPSLFQAHPLCLIAPSNLRWVTLCPHISTRDSEKDHYCCYVHRFL</sequence>
<feature type="domain" description="Disease resistance protein At4g27190-like leucine-rich repeats" evidence="1">
    <location>
        <begin position="241"/>
        <end position="346"/>
    </location>
</feature>
<evidence type="ECO:0000313" key="2">
    <source>
        <dbReference type="EMBL" id="DAD43741.1"/>
    </source>
</evidence>
<dbReference type="InterPro" id="IPR057135">
    <property type="entry name" value="At4g27190-like_LRR"/>
</dbReference>
<dbReference type="AlphaFoldDB" id="A0A822ZJE2"/>
<dbReference type="InterPro" id="IPR032675">
    <property type="entry name" value="LRR_dom_sf"/>
</dbReference>
<evidence type="ECO:0000259" key="1">
    <source>
        <dbReference type="Pfam" id="PF23247"/>
    </source>
</evidence>
<evidence type="ECO:0000313" key="3">
    <source>
        <dbReference type="Proteomes" id="UP000607653"/>
    </source>
</evidence>
<dbReference type="PANTHER" id="PTHR33463">
    <property type="entry name" value="NB-ARC DOMAIN-CONTAINING PROTEIN-RELATED"/>
    <property type="match status" value="1"/>
</dbReference>